<organism evidence="3 4">
    <name type="scientific">Exidia glandulosa HHB12029</name>
    <dbReference type="NCBI Taxonomy" id="1314781"/>
    <lineage>
        <taxon>Eukaryota</taxon>
        <taxon>Fungi</taxon>
        <taxon>Dikarya</taxon>
        <taxon>Basidiomycota</taxon>
        <taxon>Agaricomycotina</taxon>
        <taxon>Agaricomycetes</taxon>
        <taxon>Auriculariales</taxon>
        <taxon>Exidiaceae</taxon>
        <taxon>Exidia</taxon>
    </lineage>
</organism>
<dbReference type="AlphaFoldDB" id="A0A165P442"/>
<gene>
    <name evidence="3" type="ORF">EXIGLDRAFT_598323</name>
</gene>
<accession>A0A165P442</accession>
<reference evidence="3 4" key="1">
    <citation type="journal article" date="2016" name="Mol. Biol. Evol.">
        <title>Comparative Genomics of Early-Diverging Mushroom-Forming Fungi Provides Insights into the Origins of Lignocellulose Decay Capabilities.</title>
        <authorList>
            <person name="Nagy L.G."/>
            <person name="Riley R."/>
            <person name="Tritt A."/>
            <person name="Adam C."/>
            <person name="Daum C."/>
            <person name="Floudas D."/>
            <person name="Sun H."/>
            <person name="Yadav J.S."/>
            <person name="Pangilinan J."/>
            <person name="Larsson K.H."/>
            <person name="Matsuura K."/>
            <person name="Barry K."/>
            <person name="Labutti K."/>
            <person name="Kuo R."/>
            <person name="Ohm R.A."/>
            <person name="Bhattacharya S.S."/>
            <person name="Shirouzu T."/>
            <person name="Yoshinaga Y."/>
            <person name="Martin F.M."/>
            <person name="Grigoriev I.V."/>
            <person name="Hibbett D.S."/>
        </authorList>
    </citation>
    <scope>NUCLEOTIDE SEQUENCE [LARGE SCALE GENOMIC DNA]</scope>
    <source>
        <strain evidence="3 4">HHB12029</strain>
    </source>
</reference>
<sequence>KRDVYDPQVLYPHSGTVWYLGATHNVTWNTTDAPTNISNGAMIYLRKGNKTITNHTLASGFNLRSGHQEVTVPTDITPGSDYRVVLFGDSGNFGPQFTITA</sequence>
<evidence type="ECO:0000313" key="3">
    <source>
        <dbReference type="EMBL" id="KZW01617.1"/>
    </source>
</evidence>
<evidence type="ECO:0000259" key="2">
    <source>
        <dbReference type="Pfam" id="PF10342"/>
    </source>
</evidence>
<feature type="domain" description="Yeast cell wall synthesis Kre9/Knh1-like N-terminal" evidence="2">
    <location>
        <begin position="12"/>
        <end position="99"/>
    </location>
</feature>
<feature type="non-terminal residue" evidence="3">
    <location>
        <position position="101"/>
    </location>
</feature>
<dbReference type="InterPro" id="IPR018466">
    <property type="entry name" value="Kre9/Knh1-like_N"/>
</dbReference>
<keyword evidence="4" id="KW-1185">Reference proteome</keyword>
<dbReference type="Pfam" id="PF10342">
    <property type="entry name" value="Kre9_KNH"/>
    <property type="match status" value="1"/>
</dbReference>
<dbReference type="Proteomes" id="UP000077266">
    <property type="component" value="Unassembled WGS sequence"/>
</dbReference>
<protein>
    <recommendedName>
        <fullName evidence="2">Yeast cell wall synthesis Kre9/Knh1-like N-terminal domain-containing protein</fullName>
    </recommendedName>
</protein>
<proteinExistence type="predicted"/>
<keyword evidence="1" id="KW-0732">Signal</keyword>
<dbReference type="EMBL" id="KV425892">
    <property type="protein sequence ID" value="KZW01617.1"/>
    <property type="molecule type" value="Genomic_DNA"/>
</dbReference>
<feature type="non-terminal residue" evidence="3">
    <location>
        <position position="1"/>
    </location>
</feature>
<dbReference type="OrthoDB" id="2317741at2759"/>
<dbReference type="InParanoid" id="A0A165P442"/>
<name>A0A165P442_EXIGL</name>
<evidence type="ECO:0000256" key="1">
    <source>
        <dbReference type="ARBA" id="ARBA00022729"/>
    </source>
</evidence>
<evidence type="ECO:0000313" key="4">
    <source>
        <dbReference type="Proteomes" id="UP000077266"/>
    </source>
</evidence>